<sequence>GDGAVPGDHKHGRHEVADTKTLCTRQLRAFGFGKRAWTGDTRGGSEIHDDK</sequence>
<accession>A0A7T8HF35</accession>
<name>A0A7T8HF35_CALRO</name>
<gene>
    <name evidence="1" type="ORF">FKW44_009257</name>
</gene>
<dbReference type="Proteomes" id="UP000595437">
    <property type="component" value="Chromosome 6"/>
</dbReference>
<proteinExistence type="predicted"/>
<evidence type="ECO:0000313" key="1">
    <source>
        <dbReference type="EMBL" id="QQP48824.1"/>
    </source>
</evidence>
<dbReference type="EMBL" id="CP045895">
    <property type="protein sequence ID" value="QQP48824.1"/>
    <property type="molecule type" value="Genomic_DNA"/>
</dbReference>
<reference evidence="2" key="1">
    <citation type="submission" date="2021-01" db="EMBL/GenBank/DDBJ databases">
        <title>Caligus Genome Assembly.</title>
        <authorList>
            <person name="Gallardo-Escarate C."/>
        </authorList>
    </citation>
    <scope>NUCLEOTIDE SEQUENCE [LARGE SCALE GENOMIC DNA]</scope>
</reference>
<evidence type="ECO:0000313" key="2">
    <source>
        <dbReference type="Proteomes" id="UP000595437"/>
    </source>
</evidence>
<keyword evidence="2" id="KW-1185">Reference proteome</keyword>
<feature type="non-terminal residue" evidence="1">
    <location>
        <position position="1"/>
    </location>
</feature>
<organism evidence="1 2">
    <name type="scientific">Caligus rogercresseyi</name>
    <name type="common">Sea louse</name>
    <dbReference type="NCBI Taxonomy" id="217165"/>
    <lineage>
        <taxon>Eukaryota</taxon>
        <taxon>Metazoa</taxon>
        <taxon>Ecdysozoa</taxon>
        <taxon>Arthropoda</taxon>
        <taxon>Crustacea</taxon>
        <taxon>Multicrustacea</taxon>
        <taxon>Hexanauplia</taxon>
        <taxon>Copepoda</taxon>
        <taxon>Siphonostomatoida</taxon>
        <taxon>Caligidae</taxon>
        <taxon>Caligus</taxon>
    </lineage>
</organism>
<dbReference type="AlphaFoldDB" id="A0A7T8HF35"/>
<protein>
    <submittedName>
        <fullName evidence="1">Cytochrome P450_ family 2 subfamily j_ polypeptide 6</fullName>
    </submittedName>
</protein>